<dbReference type="SUPFAM" id="SSF53335">
    <property type="entry name" value="S-adenosyl-L-methionine-dependent methyltransferases"/>
    <property type="match status" value="1"/>
</dbReference>
<keyword evidence="2" id="KW-0808">Transferase</keyword>
<evidence type="ECO:0000313" key="3">
    <source>
        <dbReference type="Proteomes" id="UP000199651"/>
    </source>
</evidence>
<dbReference type="RefSeq" id="WP_091382253.1">
    <property type="nucleotide sequence ID" value="NZ_FNDV01000007.1"/>
</dbReference>
<dbReference type="Pfam" id="PF01170">
    <property type="entry name" value="UPF0020"/>
    <property type="match status" value="1"/>
</dbReference>
<dbReference type="InterPro" id="IPR029063">
    <property type="entry name" value="SAM-dependent_MTases_sf"/>
</dbReference>
<dbReference type="Gene3D" id="3.40.50.150">
    <property type="entry name" value="Vaccinia Virus protein VP39"/>
    <property type="match status" value="1"/>
</dbReference>
<dbReference type="EMBL" id="FNJB01000012">
    <property type="protein sequence ID" value="SDP70078.1"/>
    <property type="molecule type" value="Genomic_DNA"/>
</dbReference>
<organism evidence="2 3">
    <name type="scientific">Actinokineospora alba</name>
    <dbReference type="NCBI Taxonomy" id="504798"/>
    <lineage>
        <taxon>Bacteria</taxon>
        <taxon>Bacillati</taxon>
        <taxon>Actinomycetota</taxon>
        <taxon>Actinomycetes</taxon>
        <taxon>Pseudonocardiales</taxon>
        <taxon>Pseudonocardiaceae</taxon>
        <taxon>Actinokineospora</taxon>
    </lineage>
</organism>
<sequence length="343" mass="38053">MADYALLILPSTNRVYADSSVALTVAELEVFNQSVVDGRIGDIARTELAGVPYVTFSADALDETDIAYLANLSSMYALFRLDGKLLEPVHLHRLDAFDSDLITILKYQGKTNELFTKLLLNVTLMSSARARDMLEHRLTVLDPMCGRGTTLNQAIMYGYDAAGIDLDQKDFEAYAAFLQTWLKRKRIKHHAEVVKVRRDKQHLGRKLQASIGLSKESYKAGDALSLTYVNADTTRARDFHRPESVDLIVTDAPYGVQHGSRAGQTLQRTPLELLREATPAWAKLLRPGGSIGIAVNTNVAPRADTLEILAHAGLDPLDDGPYRAFEHRVDQAIIRDIVIARKP</sequence>
<protein>
    <submittedName>
        <fullName evidence="2">Putative RNA methylase family UPF0020</fullName>
    </submittedName>
</protein>
<keyword evidence="3" id="KW-1185">Reference proteome</keyword>
<gene>
    <name evidence="2" type="ORF">SAMN05192558_11292</name>
</gene>
<accession>A0A1H0UVZ4</accession>
<dbReference type="STRING" id="504798.SAMN05421871_107312"/>
<proteinExistence type="predicted"/>
<dbReference type="OrthoDB" id="1637728at2"/>
<reference evidence="3" key="1">
    <citation type="submission" date="2016-10" db="EMBL/GenBank/DDBJ databases">
        <authorList>
            <person name="Varghese N."/>
            <person name="Submissions S."/>
        </authorList>
    </citation>
    <scope>NUCLEOTIDE SEQUENCE [LARGE SCALE GENOMIC DNA]</scope>
    <source>
        <strain evidence="3">IBRC-M 10655</strain>
    </source>
</reference>
<dbReference type="GO" id="GO:0008168">
    <property type="term" value="F:methyltransferase activity"/>
    <property type="evidence" value="ECO:0007669"/>
    <property type="project" value="UniProtKB-KW"/>
</dbReference>
<name>A0A1H0UVZ4_9PSEU</name>
<dbReference type="AlphaFoldDB" id="A0A1H0UVZ4"/>
<evidence type="ECO:0000313" key="2">
    <source>
        <dbReference type="EMBL" id="SDP70078.1"/>
    </source>
</evidence>
<keyword evidence="2" id="KW-0489">Methyltransferase</keyword>
<evidence type="ECO:0000259" key="1">
    <source>
        <dbReference type="Pfam" id="PF01170"/>
    </source>
</evidence>
<dbReference type="Proteomes" id="UP000199651">
    <property type="component" value="Unassembled WGS sequence"/>
</dbReference>
<dbReference type="InterPro" id="IPR000241">
    <property type="entry name" value="RlmKL-like_Mtase"/>
</dbReference>
<dbReference type="GO" id="GO:0032259">
    <property type="term" value="P:methylation"/>
    <property type="evidence" value="ECO:0007669"/>
    <property type="project" value="UniProtKB-KW"/>
</dbReference>
<feature type="domain" description="Ribosomal RNA large subunit methyltransferase K/L-like methyltransferase" evidence="1">
    <location>
        <begin position="138"/>
        <end position="269"/>
    </location>
</feature>